<dbReference type="GO" id="GO:0065002">
    <property type="term" value="P:intracellular protein transmembrane transport"/>
    <property type="evidence" value="ECO:0007669"/>
    <property type="project" value="TreeGrafter"/>
</dbReference>
<evidence type="ECO:0000256" key="4">
    <source>
        <dbReference type="ARBA" id="ARBA00022475"/>
    </source>
</evidence>
<dbReference type="PRINTS" id="PR01651">
    <property type="entry name" value="SECGEXPORT"/>
</dbReference>
<dbReference type="NCBIfam" id="TIGR00810">
    <property type="entry name" value="secG"/>
    <property type="match status" value="1"/>
</dbReference>
<dbReference type="GO" id="GO:0009306">
    <property type="term" value="P:protein secretion"/>
    <property type="evidence" value="ECO:0007669"/>
    <property type="project" value="UniProtKB-UniRule"/>
</dbReference>
<evidence type="ECO:0000313" key="13">
    <source>
        <dbReference type="Proteomes" id="UP000008467"/>
    </source>
</evidence>
<evidence type="ECO:0000256" key="11">
    <source>
        <dbReference type="SAM" id="MobiDB-lite"/>
    </source>
</evidence>
<accession>F2JKY5</accession>
<dbReference type="KEGG" id="cle:Clole_2827"/>
<evidence type="ECO:0000256" key="2">
    <source>
        <dbReference type="ARBA" id="ARBA00008445"/>
    </source>
</evidence>
<feature type="compositionally biased region" description="Low complexity" evidence="11">
    <location>
        <begin position="121"/>
        <end position="135"/>
    </location>
</feature>
<keyword evidence="13" id="KW-1185">Reference proteome</keyword>
<feature type="transmembrane region" description="Helical" evidence="10">
    <location>
        <begin position="61"/>
        <end position="79"/>
    </location>
</feature>
<dbReference type="Pfam" id="PF03840">
    <property type="entry name" value="SecG"/>
    <property type="match status" value="1"/>
</dbReference>
<comment type="subcellular location">
    <subcellularLocation>
        <location evidence="1 10">Cell membrane</location>
        <topology evidence="1 10">Multi-pass membrane protein</topology>
    </subcellularLocation>
</comment>
<dbReference type="Proteomes" id="UP000008467">
    <property type="component" value="Chromosome"/>
</dbReference>
<feature type="transmembrane region" description="Helical" evidence="10">
    <location>
        <begin position="6"/>
        <end position="25"/>
    </location>
</feature>
<organism evidence="12 13">
    <name type="scientific">Cellulosilyticum lentocellum (strain ATCC 49066 / DSM 5427 / NCIMB 11756 / RHM5)</name>
    <name type="common">Clostridium lentocellum</name>
    <dbReference type="NCBI Taxonomy" id="642492"/>
    <lineage>
        <taxon>Bacteria</taxon>
        <taxon>Bacillati</taxon>
        <taxon>Bacillota</taxon>
        <taxon>Clostridia</taxon>
        <taxon>Lachnospirales</taxon>
        <taxon>Cellulosilyticaceae</taxon>
        <taxon>Cellulosilyticum</taxon>
    </lineage>
</organism>
<dbReference type="PANTHER" id="PTHR34182:SF1">
    <property type="entry name" value="PROTEIN-EXPORT MEMBRANE PROTEIN SECG"/>
    <property type="match status" value="1"/>
</dbReference>
<dbReference type="GO" id="GO:0043952">
    <property type="term" value="P:protein transport by the Sec complex"/>
    <property type="evidence" value="ECO:0007669"/>
    <property type="project" value="TreeGrafter"/>
</dbReference>
<gene>
    <name evidence="12" type="ordered locus">Clole_2827</name>
</gene>
<proteinExistence type="inferred from homology"/>
<protein>
    <recommendedName>
        <fullName evidence="10">Protein-export membrane protein SecG</fullName>
    </recommendedName>
</protein>
<evidence type="ECO:0000256" key="10">
    <source>
        <dbReference type="RuleBase" id="RU365087"/>
    </source>
</evidence>
<sequence>MAILKMILIIVFLIAAFAITVVVLLQEGKSAGLGSIGGAANSDSYWDKNKKHTLEGKFERWTKIMAGVFVLAAFILMLMPNNTNASNAQIVQPSASASAEATDNAGASTAPTTEATDNADASASPSAEPSASPAQ</sequence>
<comment type="similarity">
    <text evidence="2 10">Belongs to the SecG family.</text>
</comment>
<keyword evidence="4 10" id="KW-1003">Cell membrane</keyword>
<dbReference type="HOGENOM" id="CLU_1882019_0_0_9"/>
<reference evidence="12 13" key="1">
    <citation type="journal article" date="2011" name="J. Bacteriol.">
        <title>Complete genome sequence of the cellulose-degrading bacterium Cellulosilyticum lentocellum.</title>
        <authorList>
            <consortium name="US DOE Joint Genome Institute"/>
            <person name="Miller D.A."/>
            <person name="Suen G."/>
            <person name="Bruce D."/>
            <person name="Copeland A."/>
            <person name="Cheng J.F."/>
            <person name="Detter C."/>
            <person name="Goodwin L.A."/>
            <person name="Han C.S."/>
            <person name="Hauser L.J."/>
            <person name="Land M.L."/>
            <person name="Lapidus A."/>
            <person name="Lucas S."/>
            <person name="Meincke L."/>
            <person name="Pitluck S."/>
            <person name="Tapia R."/>
            <person name="Teshima H."/>
            <person name="Woyke T."/>
            <person name="Fox B.G."/>
            <person name="Angert E.R."/>
            <person name="Currie C.R."/>
        </authorList>
    </citation>
    <scope>NUCLEOTIDE SEQUENCE [LARGE SCALE GENOMIC DNA]</scope>
    <source>
        <strain evidence="13">ATCC 49066 / DSM 5427 / NCIMB 11756 / RHM5</strain>
    </source>
</reference>
<dbReference type="RefSeq" id="WP_013657807.1">
    <property type="nucleotide sequence ID" value="NC_015275.1"/>
</dbReference>
<feature type="region of interest" description="Disordered" evidence="11">
    <location>
        <begin position="99"/>
        <end position="135"/>
    </location>
</feature>
<evidence type="ECO:0000256" key="7">
    <source>
        <dbReference type="ARBA" id="ARBA00022989"/>
    </source>
</evidence>
<keyword evidence="7 10" id="KW-1133">Transmembrane helix</keyword>
<dbReference type="GO" id="GO:0005886">
    <property type="term" value="C:plasma membrane"/>
    <property type="evidence" value="ECO:0007669"/>
    <property type="project" value="UniProtKB-SubCell"/>
</dbReference>
<feature type="compositionally biased region" description="Polar residues" evidence="11">
    <location>
        <begin position="99"/>
        <end position="116"/>
    </location>
</feature>
<keyword evidence="5 10" id="KW-0812">Transmembrane</keyword>
<evidence type="ECO:0000256" key="9">
    <source>
        <dbReference type="ARBA" id="ARBA00023136"/>
    </source>
</evidence>
<dbReference type="PANTHER" id="PTHR34182">
    <property type="entry name" value="PROTEIN-EXPORT MEMBRANE PROTEIN SECG"/>
    <property type="match status" value="1"/>
</dbReference>
<dbReference type="eggNOG" id="COG1314">
    <property type="taxonomic scope" value="Bacteria"/>
</dbReference>
<dbReference type="AlphaFoldDB" id="F2JKY5"/>
<dbReference type="EMBL" id="CP002582">
    <property type="protein sequence ID" value="ADZ84526.1"/>
    <property type="molecule type" value="Genomic_DNA"/>
</dbReference>
<dbReference type="STRING" id="642492.Clole_2827"/>
<keyword evidence="9 10" id="KW-0472">Membrane</keyword>
<evidence type="ECO:0000256" key="5">
    <source>
        <dbReference type="ARBA" id="ARBA00022692"/>
    </source>
</evidence>
<dbReference type="GO" id="GO:0015450">
    <property type="term" value="F:protein-transporting ATPase activity"/>
    <property type="evidence" value="ECO:0007669"/>
    <property type="project" value="UniProtKB-UniRule"/>
</dbReference>
<name>F2JKY5_CELLD</name>
<evidence type="ECO:0000256" key="1">
    <source>
        <dbReference type="ARBA" id="ARBA00004651"/>
    </source>
</evidence>
<evidence type="ECO:0000313" key="12">
    <source>
        <dbReference type="EMBL" id="ADZ84526.1"/>
    </source>
</evidence>
<keyword evidence="6 10" id="KW-0653">Protein transport</keyword>
<keyword evidence="8 10" id="KW-0811">Translocation</keyword>
<comment type="function">
    <text evidence="10">Involved in protein export. Participates in an early event of protein translocation.</text>
</comment>
<evidence type="ECO:0000256" key="8">
    <source>
        <dbReference type="ARBA" id="ARBA00023010"/>
    </source>
</evidence>
<evidence type="ECO:0000256" key="6">
    <source>
        <dbReference type="ARBA" id="ARBA00022927"/>
    </source>
</evidence>
<keyword evidence="3 10" id="KW-0813">Transport</keyword>
<dbReference type="InterPro" id="IPR004692">
    <property type="entry name" value="SecG"/>
</dbReference>
<evidence type="ECO:0000256" key="3">
    <source>
        <dbReference type="ARBA" id="ARBA00022448"/>
    </source>
</evidence>